<dbReference type="InterPro" id="IPR016024">
    <property type="entry name" value="ARM-type_fold"/>
</dbReference>
<comment type="caution">
    <text evidence="9">The sequence shown here is derived from an EMBL/GenBank/DDBJ whole genome shotgun (WGS) entry which is preliminary data.</text>
</comment>
<dbReference type="GO" id="GO:0000124">
    <property type="term" value="C:SAGA complex"/>
    <property type="evidence" value="ECO:0007669"/>
    <property type="project" value="InterPro"/>
</dbReference>
<keyword evidence="4" id="KW-0804">Transcription</keyword>
<dbReference type="FunFam" id="1.25.40.770:FF:000001">
    <property type="entry name" value="Transcription initiation factor TFIID subunit 6"/>
    <property type="match status" value="1"/>
</dbReference>
<dbReference type="EMBL" id="CAJVPV010018199">
    <property type="protein sequence ID" value="CAG8705991.1"/>
    <property type="molecule type" value="Genomic_DNA"/>
</dbReference>
<sequence>LQVFYEKVTMTMQSEDDSMMRVYVLKSLEHDTGLAQLLPVRICTISGHVHSERLGVIMNSMLKMTDSLINNTSLYLEPHLHHLMPAILTCVVRRKIGVDPDNNHWEIRELAAHILAKICDRYGASYTTLQPRITRVLLSAFTDSSKSLSTHYGCIVAMGALGREVIRSILVPNLKTYAEILSLNNVSDVKAMRCYNAIVDILPKLKETIDPTTVNVQVHDEDLRKRLVDKIGEYFADGVMNKIGDEQVIMAIINFMKTISSITLLVVFLFVSILNKVEATTPTTLLCLVNKERIRARVKPLALDVRLIKSAQLHTNYMARAGNLTHDDEDGSLGKRIDNVGFDWRAAGENIAYGFYSEDEVGVMKAWVSFVPVAL</sequence>
<dbReference type="CDD" id="cd08050">
    <property type="entry name" value="TAF6C"/>
    <property type="match status" value="1"/>
</dbReference>
<evidence type="ECO:0000256" key="4">
    <source>
        <dbReference type="ARBA" id="ARBA00023163"/>
    </source>
</evidence>
<evidence type="ECO:0000256" key="2">
    <source>
        <dbReference type="ARBA" id="ARBA00007688"/>
    </source>
</evidence>
<keyword evidence="3" id="KW-0805">Transcription regulation</keyword>
<dbReference type="InterPro" id="IPR046344">
    <property type="entry name" value="TAF6_C_sf"/>
</dbReference>
<keyword evidence="10" id="KW-1185">Reference proteome</keyword>
<dbReference type="SUPFAM" id="SSF48371">
    <property type="entry name" value="ARM repeat"/>
    <property type="match status" value="1"/>
</dbReference>
<dbReference type="Gene3D" id="3.40.33.10">
    <property type="entry name" value="CAP"/>
    <property type="match status" value="1"/>
</dbReference>
<evidence type="ECO:0000256" key="6">
    <source>
        <dbReference type="SAM" id="Phobius"/>
    </source>
</evidence>
<evidence type="ECO:0000256" key="3">
    <source>
        <dbReference type="ARBA" id="ARBA00023015"/>
    </source>
</evidence>
<evidence type="ECO:0000259" key="7">
    <source>
        <dbReference type="Pfam" id="PF00188"/>
    </source>
</evidence>
<dbReference type="InterPro" id="IPR011442">
    <property type="entry name" value="TAF6_C"/>
</dbReference>
<name>A0A9N9HUH7_9GLOM</name>
<dbReference type="GO" id="GO:0005669">
    <property type="term" value="C:transcription factor TFIID complex"/>
    <property type="evidence" value="ECO:0007669"/>
    <property type="project" value="InterPro"/>
</dbReference>
<reference evidence="9" key="1">
    <citation type="submission" date="2021-06" db="EMBL/GenBank/DDBJ databases">
        <authorList>
            <person name="Kallberg Y."/>
            <person name="Tangrot J."/>
            <person name="Rosling A."/>
        </authorList>
    </citation>
    <scope>NUCLEOTIDE SEQUENCE</scope>
    <source>
        <strain evidence="9">CL551</strain>
    </source>
</reference>
<dbReference type="GO" id="GO:0051123">
    <property type="term" value="P:RNA polymerase II preinitiation complex assembly"/>
    <property type="evidence" value="ECO:0007669"/>
    <property type="project" value="TreeGrafter"/>
</dbReference>
<keyword evidence="6" id="KW-0472">Membrane</keyword>
<keyword evidence="5" id="KW-0539">Nucleus</keyword>
<gene>
    <name evidence="9" type="ORF">AMORRO_LOCUS12413</name>
</gene>
<keyword evidence="6" id="KW-1133">Transmembrane helix</keyword>
<evidence type="ECO:0000313" key="10">
    <source>
        <dbReference type="Proteomes" id="UP000789342"/>
    </source>
</evidence>
<dbReference type="SUPFAM" id="SSF55797">
    <property type="entry name" value="PR-1-like"/>
    <property type="match status" value="1"/>
</dbReference>
<dbReference type="CDD" id="cd05379">
    <property type="entry name" value="CAP_bacterial"/>
    <property type="match status" value="1"/>
</dbReference>
<proteinExistence type="inferred from homology"/>
<dbReference type="AlphaFoldDB" id="A0A9N9HUH7"/>
<comment type="subcellular location">
    <subcellularLocation>
        <location evidence="1">Nucleus</location>
    </subcellularLocation>
</comment>
<accession>A0A9N9HUH7</accession>
<evidence type="ECO:0000259" key="8">
    <source>
        <dbReference type="Pfam" id="PF07571"/>
    </source>
</evidence>
<dbReference type="InterPro" id="IPR037796">
    <property type="entry name" value="TAF6"/>
</dbReference>
<feature type="transmembrane region" description="Helical" evidence="6">
    <location>
        <begin position="248"/>
        <end position="271"/>
    </location>
</feature>
<dbReference type="PANTHER" id="PTHR10221">
    <property type="entry name" value="TRANSCRIPTION INITIATION FACTOR TFIID SUBUNIT 6"/>
    <property type="match status" value="1"/>
</dbReference>
<dbReference type="GO" id="GO:0046695">
    <property type="term" value="C:SLIK (SAGA-like) complex"/>
    <property type="evidence" value="ECO:0007669"/>
    <property type="project" value="InterPro"/>
</dbReference>
<evidence type="ECO:0000256" key="1">
    <source>
        <dbReference type="ARBA" id="ARBA00004123"/>
    </source>
</evidence>
<dbReference type="OrthoDB" id="361039at2759"/>
<dbReference type="Pfam" id="PF00188">
    <property type="entry name" value="CAP"/>
    <property type="match status" value="1"/>
</dbReference>
<dbReference type="Pfam" id="PF07571">
    <property type="entry name" value="TAF6_C"/>
    <property type="match status" value="1"/>
</dbReference>
<dbReference type="InterPro" id="IPR035940">
    <property type="entry name" value="CAP_sf"/>
</dbReference>
<dbReference type="GO" id="GO:0016251">
    <property type="term" value="F:RNA polymerase II general transcription initiation factor activity"/>
    <property type="evidence" value="ECO:0007669"/>
    <property type="project" value="InterPro"/>
</dbReference>
<evidence type="ECO:0000313" key="9">
    <source>
        <dbReference type="EMBL" id="CAG8705991.1"/>
    </source>
</evidence>
<comment type="similarity">
    <text evidence="2">Belongs to the TAF6 family.</text>
</comment>
<dbReference type="Gene3D" id="1.25.40.770">
    <property type="entry name" value="TAF6, C-terminal HEAT repeat domain"/>
    <property type="match status" value="1"/>
</dbReference>
<dbReference type="Proteomes" id="UP000789342">
    <property type="component" value="Unassembled WGS sequence"/>
</dbReference>
<evidence type="ECO:0000256" key="5">
    <source>
        <dbReference type="ARBA" id="ARBA00023242"/>
    </source>
</evidence>
<protein>
    <submittedName>
        <fullName evidence="9">5328_t:CDS:1</fullName>
    </submittedName>
</protein>
<keyword evidence="6" id="KW-0812">Transmembrane</keyword>
<dbReference type="PANTHER" id="PTHR10221:SF9">
    <property type="entry name" value="TRANSCRIPTION INITIATION FACTOR TFIID SUBUNIT 6"/>
    <property type="match status" value="1"/>
</dbReference>
<organism evidence="9 10">
    <name type="scientific">Acaulospora morrowiae</name>
    <dbReference type="NCBI Taxonomy" id="94023"/>
    <lineage>
        <taxon>Eukaryota</taxon>
        <taxon>Fungi</taxon>
        <taxon>Fungi incertae sedis</taxon>
        <taxon>Mucoromycota</taxon>
        <taxon>Glomeromycotina</taxon>
        <taxon>Glomeromycetes</taxon>
        <taxon>Diversisporales</taxon>
        <taxon>Acaulosporaceae</taxon>
        <taxon>Acaulospora</taxon>
    </lineage>
</organism>
<feature type="domain" description="SCP" evidence="7">
    <location>
        <begin position="288"/>
        <end position="360"/>
    </location>
</feature>
<feature type="non-terminal residue" evidence="9">
    <location>
        <position position="375"/>
    </location>
</feature>
<feature type="domain" description="TAF6 C-terminal HEAT repeat" evidence="8">
    <location>
        <begin position="1"/>
        <end position="175"/>
    </location>
</feature>
<dbReference type="GO" id="GO:0003713">
    <property type="term" value="F:transcription coactivator activity"/>
    <property type="evidence" value="ECO:0007669"/>
    <property type="project" value="TreeGrafter"/>
</dbReference>
<dbReference type="InterPro" id="IPR014044">
    <property type="entry name" value="CAP_dom"/>
</dbReference>